<evidence type="ECO:0000256" key="1">
    <source>
        <dbReference type="SAM" id="SignalP"/>
    </source>
</evidence>
<evidence type="ECO:0000313" key="3">
    <source>
        <dbReference type="Proteomes" id="UP001152607"/>
    </source>
</evidence>
<feature type="signal peptide" evidence="1">
    <location>
        <begin position="1"/>
        <end position="24"/>
    </location>
</feature>
<dbReference type="AlphaFoldDB" id="A0A9W4U5X7"/>
<proteinExistence type="predicted"/>
<organism evidence="2 3">
    <name type="scientific">Periconia digitata</name>
    <dbReference type="NCBI Taxonomy" id="1303443"/>
    <lineage>
        <taxon>Eukaryota</taxon>
        <taxon>Fungi</taxon>
        <taxon>Dikarya</taxon>
        <taxon>Ascomycota</taxon>
        <taxon>Pezizomycotina</taxon>
        <taxon>Dothideomycetes</taxon>
        <taxon>Pleosporomycetidae</taxon>
        <taxon>Pleosporales</taxon>
        <taxon>Massarineae</taxon>
        <taxon>Periconiaceae</taxon>
        <taxon>Periconia</taxon>
    </lineage>
</organism>
<gene>
    <name evidence="2" type="ORF">PDIGIT_LOCUS3454</name>
</gene>
<feature type="chain" id="PRO_5040765950" evidence="1">
    <location>
        <begin position="25"/>
        <end position="59"/>
    </location>
</feature>
<reference evidence="2" key="1">
    <citation type="submission" date="2023-01" db="EMBL/GenBank/DDBJ databases">
        <authorList>
            <person name="Van Ghelder C."/>
            <person name="Rancurel C."/>
        </authorList>
    </citation>
    <scope>NUCLEOTIDE SEQUENCE</scope>
    <source>
        <strain evidence="2">CNCM I-4278</strain>
    </source>
</reference>
<evidence type="ECO:0000313" key="2">
    <source>
        <dbReference type="EMBL" id="CAI6317263.1"/>
    </source>
</evidence>
<name>A0A9W4U5X7_9PLEO</name>
<dbReference type="EMBL" id="CAOQHR010000002">
    <property type="protein sequence ID" value="CAI6317263.1"/>
    <property type="molecule type" value="Genomic_DNA"/>
</dbReference>
<protein>
    <submittedName>
        <fullName evidence="2">Uncharacterized protein</fullName>
    </submittedName>
</protein>
<keyword evidence="1" id="KW-0732">Signal</keyword>
<keyword evidence="3" id="KW-1185">Reference proteome</keyword>
<dbReference type="Proteomes" id="UP001152607">
    <property type="component" value="Unassembled WGS sequence"/>
</dbReference>
<sequence>MLAWAVVHLLLIRQLVVRWPGVWCRCDKAATYPSPLAHLAGSQKLDAAFLAGAVDFEAE</sequence>
<accession>A0A9W4U5X7</accession>
<comment type="caution">
    <text evidence="2">The sequence shown here is derived from an EMBL/GenBank/DDBJ whole genome shotgun (WGS) entry which is preliminary data.</text>
</comment>